<feature type="domain" description="Formyl transferase N-terminal" evidence="9">
    <location>
        <begin position="2"/>
        <end position="170"/>
    </location>
</feature>
<name>A0A1D8GQ14_9FIRM</name>
<dbReference type="InterPro" id="IPR005793">
    <property type="entry name" value="Formyl_trans_C"/>
</dbReference>
<dbReference type="FunFam" id="3.40.50.12230:FF:000001">
    <property type="entry name" value="Methionyl-tRNA formyltransferase"/>
    <property type="match status" value="1"/>
</dbReference>
<protein>
    <recommendedName>
        <fullName evidence="4 8">Methionyl-tRNA formyltransferase</fullName>
        <ecNumber evidence="3 8">2.1.2.9</ecNumber>
    </recommendedName>
</protein>
<feature type="binding site" evidence="8">
    <location>
        <begin position="104"/>
        <end position="107"/>
    </location>
    <ligand>
        <name>(6S)-5,6,7,8-tetrahydrofolate</name>
        <dbReference type="ChEBI" id="CHEBI:57453"/>
    </ligand>
</feature>
<keyword evidence="12" id="KW-1185">Reference proteome</keyword>
<dbReference type="InterPro" id="IPR011034">
    <property type="entry name" value="Formyl_transferase-like_C_sf"/>
</dbReference>
<evidence type="ECO:0000256" key="7">
    <source>
        <dbReference type="ARBA" id="ARBA00048558"/>
    </source>
</evidence>
<dbReference type="SUPFAM" id="SSF53328">
    <property type="entry name" value="Formyltransferase"/>
    <property type="match status" value="1"/>
</dbReference>
<dbReference type="PANTHER" id="PTHR11138:SF5">
    <property type="entry name" value="METHIONYL-TRNA FORMYLTRANSFERASE, MITOCHONDRIAL"/>
    <property type="match status" value="1"/>
</dbReference>
<evidence type="ECO:0000256" key="3">
    <source>
        <dbReference type="ARBA" id="ARBA00012261"/>
    </source>
</evidence>
<dbReference type="InterPro" id="IPR002376">
    <property type="entry name" value="Formyl_transf_N"/>
</dbReference>
<evidence type="ECO:0000256" key="2">
    <source>
        <dbReference type="ARBA" id="ARBA00010699"/>
    </source>
</evidence>
<accession>A0A1D8GQ14</accession>
<dbReference type="InterPro" id="IPR037022">
    <property type="entry name" value="Formyl_trans_C_sf"/>
</dbReference>
<dbReference type="InterPro" id="IPR001555">
    <property type="entry name" value="GART_AS"/>
</dbReference>
<dbReference type="InterPro" id="IPR041711">
    <property type="entry name" value="Met-tRNA-FMT_N"/>
</dbReference>
<dbReference type="Pfam" id="PF02911">
    <property type="entry name" value="Formyl_trans_C"/>
    <property type="match status" value="1"/>
</dbReference>
<proteinExistence type="inferred from homology"/>
<sequence length="304" mass="33920">MGTPDFAVPCLDEIIKRNYEVLTVVTQPDRPKGRGKKLAAPPVKETAILNNLPVIQPEKIRESQFVEQLRRLQPDCIVVVAFGQILPKSILEIPPLGCINVHASLLPKYRGAAPVNWAIINGEKKTGVTTMYMDEGLDTGDMILKKEIDIGEMTAGELYEKMAILGADLLGETLALIEKGMVKRRPQTDAESSYAPIMDKNLGRIDWSKPAKDIYNLIRGVNPWPSAYTTYKGESFKIWKSTIVNQDCHDQAGKIMKVSKDGLLVCTGEKLLNIEIVQFLNSKRMTVDEYLRGHTIEENNILGE</sequence>
<dbReference type="CDD" id="cd08646">
    <property type="entry name" value="FMT_core_Met-tRNA-FMT_N"/>
    <property type="match status" value="1"/>
</dbReference>
<dbReference type="GO" id="GO:0005829">
    <property type="term" value="C:cytosol"/>
    <property type="evidence" value="ECO:0007669"/>
    <property type="project" value="TreeGrafter"/>
</dbReference>
<evidence type="ECO:0000256" key="8">
    <source>
        <dbReference type="HAMAP-Rule" id="MF_00182"/>
    </source>
</evidence>
<keyword evidence="5 8" id="KW-0808">Transferase</keyword>
<dbReference type="CDD" id="cd08704">
    <property type="entry name" value="Met_tRNA_FMT_C"/>
    <property type="match status" value="1"/>
</dbReference>
<evidence type="ECO:0000256" key="4">
    <source>
        <dbReference type="ARBA" id="ARBA00016014"/>
    </source>
</evidence>
<evidence type="ECO:0000256" key="1">
    <source>
        <dbReference type="ARBA" id="ARBA00002606"/>
    </source>
</evidence>
<dbReference type="PANTHER" id="PTHR11138">
    <property type="entry name" value="METHIONYL-TRNA FORMYLTRANSFERASE"/>
    <property type="match status" value="1"/>
</dbReference>
<dbReference type="Pfam" id="PF00551">
    <property type="entry name" value="Formyl_trans_N"/>
    <property type="match status" value="1"/>
</dbReference>
<dbReference type="Gene3D" id="3.40.50.170">
    <property type="entry name" value="Formyl transferase, N-terminal domain"/>
    <property type="match status" value="1"/>
</dbReference>
<dbReference type="Proteomes" id="UP000095743">
    <property type="component" value="Chromosome"/>
</dbReference>
<dbReference type="InterPro" id="IPR005794">
    <property type="entry name" value="Fmt"/>
</dbReference>
<dbReference type="STRING" id="1424294.Gferi_01705"/>
<comment type="function">
    <text evidence="1 8">Attaches a formyl group to the free amino group of methionyl-tRNA(fMet). The formyl group appears to play a dual role in the initiator identity of N-formylmethionyl-tRNA by promoting its recognition by IF2 and preventing the misappropriation of this tRNA by the elongation apparatus.</text>
</comment>
<dbReference type="SUPFAM" id="SSF50486">
    <property type="entry name" value="FMT C-terminal domain-like"/>
    <property type="match status" value="1"/>
</dbReference>
<dbReference type="InterPro" id="IPR044135">
    <property type="entry name" value="Met-tRNA-FMT_C"/>
</dbReference>
<evidence type="ECO:0000256" key="6">
    <source>
        <dbReference type="ARBA" id="ARBA00022917"/>
    </source>
</evidence>
<dbReference type="EMBL" id="CP017269">
    <property type="protein sequence ID" value="AOT72948.1"/>
    <property type="molecule type" value="Genomic_DNA"/>
</dbReference>
<keyword evidence="6 8" id="KW-0648">Protein biosynthesis</keyword>
<dbReference type="PROSITE" id="PS00373">
    <property type="entry name" value="GART"/>
    <property type="match status" value="1"/>
</dbReference>
<comment type="catalytic activity">
    <reaction evidence="7 8">
        <text>L-methionyl-tRNA(fMet) + (6R)-10-formyltetrahydrofolate = N-formyl-L-methionyl-tRNA(fMet) + (6S)-5,6,7,8-tetrahydrofolate + H(+)</text>
        <dbReference type="Rhea" id="RHEA:24380"/>
        <dbReference type="Rhea" id="RHEA-COMP:9952"/>
        <dbReference type="Rhea" id="RHEA-COMP:9953"/>
        <dbReference type="ChEBI" id="CHEBI:15378"/>
        <dbReference type="ChEBI" id="CHEBI:57453"/>
        <dbReference type="ChEBI" id="CHEBI:78530"/>
        <dbReference type="ChEBI" id="CHEBI:78844"/>
        <dbReference type="ChEBI" id="CHEBI:195366"/>
        <dbReference type="EC" id="2.1.2.9"/>
    </reaction>
</comment>
<evidence type="ECO:0000313" key="12">
    <source>
        <dbReference type="Proteomes" id="UP000095743"/>
    </source>
</evidence>
<dbReference type="HAMAP" id="MF_00182">
    <property type="entry name" value="Formyl_trans"/>
    <property type="match status" value="1"/>
</dbReference>
<dbReference type="InterPro" id="IPR036477">
    <property type="entry name" value="Formyl_transf_N_sf"/>
</dbReference>
<evidence type="ECO:0000259" key="10">
    <source>
        <dbReference type="Pfam" id="PF02911"/>
    </source>
</evidence>
<dbReference type="Gene3D" id="3.10.25.10">
    <property type="entry name" value="Formyl transferase, C-terminal domain"/>
    <property type="match status" value="1"/>
</dbReference>
<dbReference type="KEGG" id="gfe:Gferi_01705"/>
<dbReference type="NCBIfam" id="TIGR00460">
    <property type="entry name" value="fmt"/>
    <property type="match status" value="1"/>
</dbReference>
<organism evidence="11 12">
    <name type="scientific">Geosporobacter ferrireducens</name>
    <dbReference type="NCBI Taxonomy" id="1424294"/>
    <lineage>
        <taxon>Bacteria</taxon>
        <taxon>Bacillati</taxon>
        <taxon>Bacillota</taxon>
        <taxon>Clostridia</taxon>
        <taxon>Peptostreptococcales</taxon>
        <taxon>Thermotaleaceae</taxon>
        <taxon>Geosporobacter</taxon>
    </lineage>
</organism>
<feature type="domain" description="Formyl transferase C-terminal" evidence="10">
    <location>
        <begin position="198"/>
        <end position="294"/>
    </location>
</feature>
<reference evidence="11 12" key="1">
    <citation type="submission" date="2016-09" db="EMBL/GenBank/DDBJ databases">
        <title>Genomic analysis reveals versatility of anaerobic energy metabolism of Geosporobacter ferrireducens IRF9 of phylum Firmicutes.</title>
        <authorList>
            <person name="Kim S.-J."/>
        </authorList>
    </citation>
    <scope>NUCLEOTIDE SEQUENCE [LARGE SCALE GENOMIC DNA]</scope>
    <source>
        <strain evidence="11 12">IRF9</strain>
    </source>
</reference>
<comment type="similarity">
    <text evidence="2 8">Belongs to the Fmt family.</text>
</comment>
<dbReference type="EC" id="2.1.2.9" evidence="3 8"/>
<dbReference type="AlphaFoldDB" id="A0A1D8GQ14"/>
<evidence type="ECO:0000259" key="9">
    <source>
        <dbReference type="Pfam" id="PF00551"/>
    </source>
</evidence>
<dbReference type="GO" id="GO:0004479">
    <property type="term" value="F:methionyl-tRNA formyltransferase activity"/>
    <property type="evidence" value="ECO:0007669"/>
    <property type="project" value="UniProtKB-UniRule"/>
</dbReference>
<evidence type="ECO:0000256" key="5">
    <source>
        <dbReference type="ARBA" id="ARBA00022679"/>
    </source>
</evidence>
<gene>
    <name evidence="8" type="primary">fmt</name>
    <name evidence="11" type="ORF">Gferi_01705</name>
</gene>
<evidence type="ECO:0000313" key="11">
    <source>
        <dbReference type="EMBL" id="AOT72948.1"/>
    </source>
</evidence>